<proteinExistence type="predicted"/>
<evidence type="ECO:0000313" key="1">
    <source>
        <dbReference type="EMBL" id="KRH36891.1"/>
    </source>
</evidence>
<evidence type="ECO:0000313" key="3">
    <source>
        <dbReference type="Proteomes" id="UP000008827"/>
    </source>
</evidence>
<keyword evidence="3" id="KW-1185">Reference proteome</keyword>
<dbReference type="EMBL" id="CM000842">
    <property type="protein sequence ID" value="KRH36891.1"/>
    <property type="molecule type" value="Genomic_DNA"/>
</dbReference>
<reference evidence="1" key="3">
    <citation type="submission" date="2018-07" db="EMBL/GenBank/DDBJ databases">
        <title>WGS assembly of Glycine max.</title>
        <authorList>
            <person name="Schmutz J."/>
            <person name="Cannon S."/>
            <person name="Schlueter J."/>
            <person name="Ma J."/>
            <person name="Mitros T."/>
            <person name="Nelson W."/>
            <person name="Hyten D."/>
            <person name="Song Q."/>
            <person name="Thelen J."/>
            <person name="Cheng J."/>
            <person name="Xu D."/>
            <person name="Hellsten U."/>
            <person name="May G."/>
            <person name="Yu Y."/>
            <person name="Sakurai T."/>
            <person name="Umezawa T."/>
            <person name="Bhattacharyya M."/>
            <person name="Sandhu D."/>
            <person name="Valliyodan B."/>
            <person name="Lindquist E."/>
            <person name="Peto M."/>
            <person name="Grant D."/>
            <person name="Shu S."/>
            <person name="Goodstein D."/>
            <person name="Barry K."/>
            <person name="Futrell-Griggs M."/>
            <person name="Abernathy B."/>
            <person name="Du J."/>
            <person name="Tian Z."/>
            <person name="Zhu L."/>
            <person name="Gill N."/>
            <person name="Joshi T."/>
            <person name="Libault M."/>
            <person name="Sethuraman A."/>
            <person name="Zhang X."/>
            <person name="Shinozaki K."/>
            <person name="Nguyen H."/>
            <person name="Wing R."/>
            <person name="Cregan P."/>
            <person name="Specht J."/>
            <person name="Grimwood J."/>
            <person name="Rokhsar D."/>
            <person name="Stacey G."/>
            <person name="Shoemaker R."/>
            <person name="Jackson S."/>
        </authorList>
    </citation>
    <scope>NUCLEOTIDE SEQUENCE</scope>
    <source>
        <tissue evidence="1">Callus</tissue>
    </source>
</reference>
<dbReference type="EnsemblPlants" id="KRH36891">
    <property type="protein sequence ID" value="KRH36891"/>
    <property type="gene ID" value="GLYMA_09G030200"/>
</dbReference>
<reference evidence="2" key="2">
    <citation type="submission" date="2018-02" db="UniProtKB">
        <authorList>
            <consortium name="EnsemblPlants"/>
        </authorList>
    </citation>
    <scope>IDENTIFICATION</scope>
    <source>
        <strain evidence="2">Williams 82</strain>
    </source>
</reference>
<reference evidence="1 2" key="1">
    <citation type="journal article" date="2010" name="Nature">
        <title>Genome sequence of the palaeopolyploid soybean.</title>
        <authorList>
            <person name="Schmutz J."/>
            <person name="Cannon S.B."/>
            <person name="Schlueter J."/>
            <person name="Ma J."/>
            <person name="Mitros T."/>
            <person name="Nelson W."/>
            <person name="Hyten D.L."/>
            <person name="Song Q."/>
            <person name="Thelen J.J."/>
            <person name="Cheng J."/>
            <person name="Xu D."/>
            <person name="Hellsten U."/>
            <person name="May G.D."/>
            <person name="Yu Y."/>
            <person name="Sakurai T."/>
            <person name="Umezawa T."/>
            <person name="Bhattacharyya M.K."/>
            <person name="Sandhu D."/>
            <person name="Valliyodan B."/>
            <person name="Lindquist E."/>
            <person name="Peto M."/>
            <person name="Grant D."/>
            <person name="Shu S."/>
            <person name="Goodstein D."/>
            <person name="Barry K."/>
            <person name="Futrell-Griggs M."/>
            <person name="Abernathy B."/>
            <person name="Du J."/>
            <person name="Tian Z."/>
            <person name="Zhu L."/>
            <person name="Gill N."/>
            <person name="Joshi T."/>
            <person name="Libault M."/>
            <person name="Sethuraman A."/>
            <person name="Zhang X.-C."/>
            <person name="Shinozaki K."/>
            <person name="Nguyen H.T."/>
            <person name="Wing R.A."/>
            <person name="Cregan P."/>
            <person name="Specht J."/>
            <person name="Grimwood J."/>
            <person name="Rokhsar D."/>
            <person name="Stacey G."/>
            <person name="Shoemaker R.C."/>
            <person name="Jackson S.A."/>
        </authorList>
    </citation>
    <scope>NUCLEOTIDE SEQUENCE</scope>
    <source>
        <strain evidence="2">cv. Williams 82</strain>
        <tissue evidence="1">Callus</tissue>
    </source>
</reference>
<protein>
    <submittedName>
        <fullName evidence="1 2">Uncharacterized protein</fullName>
    </submittedName>
</protein>
<gene>
    <name evidence="1" type="ORF">GLYMA_09G030200</name>
</gene>
<dbReference type="AlphaFoldDB" id="A0A0R0IAD0"/>
<name>A0A0R0IAD0_SOYBN</name>
<dbReference type="Gramene" id="KRH36891">
    <property type="protein sequence ID" value="KRH36891"/>
    <property type="gene ID" value="GLYMA_09G030200"/>
</dbReference>
<sequence length="67" mass="7861">MLLIDWRIYNQRICRGDTSKKIRNSEGELLQDKEILSPYEAMNIREIGALNILQILHGFPRDGEDIF</sequence>
<dbReference type="InParanoid" id="A0A0R0IAD0"/>
<organism evidence="1">
    <name type="scientific">Glycine max</name>
    <name type="common">Soybean</name>
    <name type="synonym">Glycine hispida</name>
    <dbReference type="NCBI Taxonomy" id="3847"/>
    <lineage>
        <taxon>Eukaryota</taxon>
        <taxon>Viridiplantae</taxon>
        <taxon>Streptophyta</taxon>
        <taxon>Embryophyta</taxon>
        <taxon>Tracheophyta</taxon>
        <taxon>Spermatophyta</taxon>
        <taxon>Magnoliopsida</taxon>
        <taxon>eudicotyledons</taxon>
        <taxon>Gunneridae</taxon>
        <taxon>Pentapetalae</taxon>
        <taxon>rosids</taxon>
        <taxon>fabids</taxon>
        <taxon>Fabales</taxon>
        <taxon>Fabaceae</taxon>
        <taxon>Papilionoideae</taxon>
        <taxon>50 kb inversion clade</taxon>
        <taxon>NPAAA clade</taxon>
        <taxon>indigoferoid/millettioid clade</taxon>
        <taxon>Phaseoleae</taxon>
        <taxon>Glycine</taxon>
        <taxon>Glycine subgen. Soja</taxon>
    </lineage>
</organism>
<dbReference type="Proteomes" id="UP000008827">
    <property type="component" value="Chromosome 9"/>
</dbReference>
<evidence type="ECO:0000313" key="2">
    <source>
        <dbReference type="EnsemblPlants" id="KRH36891"/>
    </source>
</evidence>
<accession>A0A0R0IAD0</accession>